<evidence type="ECO:0000256" key="1">
    <source>
        <dbReference type="SAM" id="MobiDB-lite"/>
    </source>
</evidence>
<dbReference type="Proteomes" id="UP000070133">
    <property type="component" value="Unassembled WGS sequence"/>
</dbReference>
<accession>A0A139H1I6</accession>
<keyword evidence="4" id="KW-1185">Reference proteome</keyword>
<feature type="compositionally biased region" description="Low complexity" evidence="1">
    <location>
        <begin position="698"/>
        <end position="711"/>
    </location>
</feature>
<dbReference type="OrthoDB" id="1932706at2759"/>
<feature type="region of interest" description="Disordered" evidence="1">
    <location>
        <begin position="239"/>
        <end position="264"/>
    </location>
</feature>
<feature type="compositionally biased region" description="Pro residues" evidence="1">
    <location>
        <begin position="252"/>
        <end position="263"/>
    </location>
</feature>
<evidence type="ECO:0000259" key="2">
    <source>
        <dbReference type="Pfam" id="PF12090"/>
    </source>
</evidence>
<feature type="compositionally biased region" description="Polar residues" evidence="1">
    <location>
        <begin position="549"/>
        <end position="585"/>
    </location>
</feature>
<feature type="region of interest" description="Disordered" evidence="1">
    <location>
        <begin position="1"/>
        <end position="60"/>
    </location>
</feature>
<proteinExistence type="predicted"/>
<evidence type="ECO:0000313" key="4">
    <source>
        <dbReference type="Proteomes" id="UP000070133"/>
    </source>
</evidence>
<protein>
    <recommendedName>
        <fullName evidence="2">Spt20-like SEP domain-containing protein</fullName>
    </recommendedName>
</protein>
<feature type="compositionally biased region" description="Low complexity" evidence="1">
    <location>
        <begin position="743"/>
        <end position="760"/>
    </location>
</feature>
<comment type="caution">
    <text evidence="3">The sequence shown here is derived from an EMBL/GenBank/DDBJ whole genome shotgun (WGS) entry which is preliminary data.</text>
</comment>
<feature type="region of interest" description="Disordered" evidence="1">
    <location>
        <begin position="698"/>
        <end position="760"/>
    </location>
</feature>
<organism evidence="3 4">
    <name type="scientific">Pseudocercospora eumusae</name>
    <dbReference type="NCBI Taxonomy" id="321146"/>
    <lineage>
        <taxon>Eukaryota</taxon>
        <taxon>Fungi</taxon>
        <taxon>Dikarya</taxon>
        <taxon>Ascomycota</taxon>
        <taxon>Pezizomycotina</taxon>
        <taxon>Dothideomycetes</taxon>
        <taxon>Dothideomycetidae</taxon>
        <taxon>Mycosphaerellales</taxon>
        <taxon>Mycosphaerellaceae</taxon>
        <taxon>Pseudocercospora</taxon>
    </lineage>
</organism>
<gene>
    <name evidence="3" type="ORF">AC578_3869</name>
</gene>
<feature type="region of interest" description="Disordered" evidence="1">
    <location>
        <begin position="412"/>
        <end position="453"/>
    </location>
</feature>
<dbReference type="AlphaFoldDB" id="A0A139H1I6"/>
<dbReference type="InterPro" id="IPR046468">
    <property type="entry name" value="Spt20-like_SEP"/>
</dbReference>
<feature type="compositionally biased region" description="Low complexity" evidence="1">
    <location>
        <begin position="844"/>
        <end position="869"/>
    </location>
</feature>
<dbReference type="STRING" id="321146.A0A139H1I6"/>
<dbReference type="Pfam" id="PF12090">
    <property type="entry name" value="Spt20_SEP"/>
    <property type="match status" value="1"/>
</dbReference>
<dbReference type="EMBL" id="LFZN01000180">
    <property type="protein sequence ID" value="KXS96272.1"/>
    <property type="molecule type" value="Genomic_DNA"/>
</dbReference>
<feature type="compositionally biased region" description="Basic and acidic residues" evidence="1">
    <location>
        <begin position="193"/>
        <end position="208"/>
    </location>
</feature>
<feature type="region of interest" description="Disordered" evidence="1">
    <location>
        <begin position="177"/>
        <end position="210"/>
    </location>
</feature>
<sequence>MATAAVVRPGQPRASQRRDGLKPSMASLKRANMNGTAVDDASEPASKGQRTDRAPPPAVRTRDWILKQHAGKPPSMLLHLHPTYFRFDTQEGSYAYDGPMKFIIDALKKQRIPHEMLDEIHANNVPFYDGCLIIEVHNHRTASAKDKGKNHSAAHAGPGRYSMHVYNNYITPSGFAPYPKKAKEEQTEADGDEGTKKGSEKSSNKEKNGPQIASIVLFPTELSMHYDMMILARTPASDLTRSKKKGADGAQPPTPSLAVPPTPIGGAVKGDGKMCLEEKDFYQWQADILVETEPSLMLGPVDGPETAHKVLDALAHPLHQDMPPSSKTRKRTTAEMAADDEKAAEAERRMLIMDERIKPSSGPGAAASENAGTAAALGFGRFKTIQMVREKHEEQERQKKEEEAQLALQRRQQEEQAAAQAAQARAQEAKQRQIMAQRQNMARQQQEQQRIQTAQLQAQQAALMAQNHAHPQQNSMMMNQQNNFQHPASMAQSSPVVRQQTPSMMNSSPMLAQGGFPMAATTSQGAGSPQRPASATIQNPNVANAMARQVSQQQHPSRNATPQMPQATPHMQNAGPNRQVSQTPRMPQASPAPGTPAAAMSMATPQVGNGMTPEQLAMLQAQQRMQAAHNGMSPGQHNPNQMSAMTPEQIQNIRQNQLRQAAQQQQFMQQAQGNPQMAAALAQRQAMMMRQQQQQVAAQQRLMQAQQQQAAHAGNPHPGMQGTPQMNHGHPQGGDSGHQMTPQQQAARQQMQQHQLRQAQQQLAQLASQYGGLGNVPPQIMSTLPPAVQMLMRQQIQRQQAVRAQAMAARAQQAQHQGQTVAGTTSSDPEYMQTLRQHQALLAQQSTAQQQPQQQNNMNMGMSMAGNMQFGNQNQNDALSAQFQAMHRALNQNPQGGGMQ</sequence>
<name>A0A139H1I6_9PEZI</name>
<feature type="region of interest" description="Disordered" evidence="1">
    <location>
        <begin position="318"/>
        <end position="343"/>
    </location>
</feature>
<feature type="region of interest" description="Disordered" evidence="1">
    <location>
        <begin position="844"/>
        <end position="873"/>
    </location>
</feature>
<feature type="domain" description="Spt20-like SEP" evidence="2">
    <location>
        <begin position="71"/>
        <end position="312"/>
    </location>
</feature>
<reference evidence="3 4" key="1">
    <citation type="submission" date="2015-07" db="EMBL/GenBank/DDBJ databases">
        <title>Comparative genomics of the Sigatoka disease complex on banana suggests a link between parallel evolutionary changes in Pseudocercospora fijiensis and Pseudocercospora eumusae and increased virulence on the banana host.</title>
        <authorList>
            <person name="Chang T.-C."/>
            <person name="Salvucci A."/>
            <person name="Crous P.W."/>
            <person name="Stergiopoulos I."/>
        </authorList>
    </citation>
    <scope>NUCLEOTIDE SEQUENCE [LARGE SCALE GENOMIC DNA]</scope>
    <source>
        <strain evidence="3 4">CBS 114824</strain>
    </source>
</reference>
<feature type="region of interest" description="Disordered" evidence="1">
    <location>
        <begin position="545"/>
        <end position="610"/>
    </location>
</feature>
<evidence type="ECO:0000313" key="3">
    <source>
        <dbReference type="EMBL" id="KXS96272.1"/>
    </source>
</evidence>